<organism evidence="1 2">
    <name type="scientific">Flagellimonas aquimarina</name>
    <dbReference type="NCBI Taxonomy" id="2201895"/>
    <lineage>
        <taxon>Bacteria</taxon>
        <taxon>Pseudomonadati</taxon>
        <taxon>Bacteroidota</taxon>
        <taxon>Flavobacteriia</taxon>
        <taxon>Flavobacteriales</taxon>
        <taxon>Flavobacteriaceae</taxon>
        <taxon>Flagellimonas</taxon>
    </lineage>
</organism>
<dbReference type="OrthoDB" id="1494789at2"/>
<dbReference type="EMBL" id="QGEG01000004">
    <property type="protein sequence ID" value="PWL37632.1"/>
    <property type="molecule type" value="Genomic_DNA"/>
</dbReference>
<sequence length="96" mass="11193">MNSDKFISIKTFCKIHGVTESFVYELGEFDVLKLHIKGKEAQLPVEELVVLERMVRLNKELDINPEGLHAVHHLLKKLNELQEELFVLKRKLDNNV</sequence>
<accession>A0A316KTV9</accession>
<keyword evidence="2" id="KW-1185">Reference proteome</keyword>
<evidence type="ECO:0000313" key="2">
    <source>
        <dbReference type="Proteomes" id="UP000245762"/>
    </source>
</evidence>
<protein>
    <submittedName>
        <fullName evidence="1">MerR family transcriptional regulator</fullName>
    </submittedName>
</protein>
<dbReference type="RefSeq" id="WP_109664784.1">
    <property type="nucleotide sequence ID" value="NZ_QGEG01000004.1"/>
</dbReference>
<dbReference type="Pfam" id="PF13591">
    <property type="entry name" value="MerR_2"/>
    <property type="match status" value="1"/>
</dbReference>
<dbReference type="Proteomes" id="UP000245762">
    <property type="component" value="Unassembled WGS sequence"/>
</dbReference>
<dbReference type="Gene3D" id="1.10.1660.10">
    <property type="match status" value="1"/>
</dbReference>
<evidence type="ECO:0000313" key="1">
    <source>
        <dbReference type="EMBL" id="PWL37632.1"/>
    </source>
</evidence>
<name>A0A316KTV9_9FLAO</name>
<gene>
    <name evidence="1" type="ORF">DKG77_15140</name>
</gene>
<dbReference type="AlphaFoldDB" id="A0A316KTV9"/>
<comment type="caution">
    <text evidence="1">The sequence shown here is derived from an EMBL/GenBank/DDBJ whole genome shotgun (WGS) entry which is preliminary data.</text>
</comment>
<proteinExistence type="predicted"/>
<reference evidence="1 2" key="1">
    <citation type="submission" date="2018-05" db="EMBL/GenBank/DDBJ databases">
        <title>Complete genome sequence of Flagellimonas aquimarina ECD12 isolated from seaweed Ecklonia cava.</title>
        <authorList>
            <person name="Choi S."/>
            <person name="Seong C."/>
        </authorList>
    </citation>
    <scope>NUCLEOTIDE SEQUENCE [LARGE SCALE GENOMIC DNA]</scope>
    <source>
        <strain evidence="1 2">ECD12</strain>
    </source>
</reference>